<organism evidence="4 5">
    <name type="scientific">Lithospermum erythrorhizon</name>
    <name type="common">Purple gromwell</name>
    <name type="synonym">Lithospermum officinale var. erythrorhizon</name>
    <dbReference type="NCBI Taxonomy" id="34254"/>
    <lineage>
        <taxon>Eukaryota</taxon>
        <taxon>Viridiplantae</taxon>
        <taxon>Streptophyta</taxon>
        <taxon>Embryophyta</taxon>
        <taxon>Tracheophyta</taxon>
        <taxon>Spermatophyta</taxon>
        <taxon>Magnoliopsida</taxon>
        <taxon>eudicotyledons</taxon>
        <taxon>Gunneridae</taxon>
        <taxon>Pentapetalae</taxon>
        <taxon>asterids</taxon>
        <taxon>lamiids</taxon>
        <taxon>Boraginales</taxon>
        <taxon>Boraginaceae</taxon>
        <taxon>Boraginoideae</taxon>
        <taxon>Lithospermeae</taxon>
        <taxon>Lithospermum</taxon>
    </lineage>
</organism>
<dbReference type="AlphaFoldDB" id="A0AAV3QGX6"/>
<evidence type="ECO:0008006" key="6">
    <source>
        <dbReference type="Google" id="ProtNLM"/>
    </source>
</evidence>
<name>A0AAV3QGX6_LITER</name>
<reference evidence="4 5" key="1">
    <citation type="submission" date="2024-01" db="EMBL/GenBank/DDBJ databases">
        <title>The complete chloroplast genome sequence of Lithospermum erythrorhizon: insights into the phylogenetic relationship among Boraginaceae species and the maternal lineages of purple gromwells.</title>
        <authorList>
            <person name="Okada T."/>
            <person name="Watanabe K."/>
        </authorList>
    </citation>
    <scope>NUCLEOTIDE SEQUENCE [LARGE SCALE GENOMIC DNA]</scope>
</reference>
<evidence type="ECO:0000256" key="2">
    <source>
        <dbReference type="ARBA" id="ARBA00023306"/>
    </source>
</evidence>
<feature type="region of interest" description="Disordered" evidence="3">
    <location>
        <begin position="40"/>
        <end position="79"/>
    </location>
</feature>
<dbReference type="EMBL" id="BAABME010004719">
    <property type="protein sequence ID" value="GAA0163327.1"/>
    <property type="molecule type" value="Genomic_DNA"/>
</dbReference>
<dbReference type="InterPro" id="IPR040389">
    <property type="entry name" value="SMR"/>
</dbReference>
<dbReference type="GO" id="GO:0032875">
    <property type="term" value="P:regulation of DNA endoreduplication"/>
    <property type="evidence" value="ECO:0007669"/>
    <property type="project" value="InterPro"/>
</dbReference>
<keyword evidence="1" id="KW-0649">Protein kinase inhibitor</keyword>
<comment type="caution">
    <text evidence="4">The sequence shown here is derived from an EMBL/GenBank/DDBJ whole genome shotgun (WGS) entry which is preliminary data.</text>
</comment>
<evidence type="ECO:0000313" key="4">
    <source>
        <dbReference type="EMBL" id="GAA0163327.1"/>
    </source>
</evidence>
<proteinExistence type="predicted"/>
<dbReference type="PANTHER" id="PTHR33142:SF89">
    <property type="entry name" value="CYCLIN-DEPENDENT PROTEIN KINASE INHIBITOR SMR2"/>
    <property type="match status" value="1"/>
</dbReference>
<dbReference type="GO" id="GO:0004860">
    <property type="term" value="F:protein kinase inhibitor activity"/>
    <property type="evidence" value="ECO:0007669"/>
    <property type="project" value="UniProtKB-KW"/>
</dbReference>
<protein>
    <recommendedName>
        <fullName evidence="6">Cyclin-dependent protein kinase inhibitor SMR1</fullName>
    </recommendedName>
</protein>
<dbReference type="Proteomes" id="UP001454036">
    <property type="component" value="Unassembled WGS sequence"/>
</dbReference>
<evidence type="ECO:0000313" key="5">
    <source>
        <dbReference type="Proteomes" id="UP001454036"/>
    </source>
</evidence>
<sequence length="119" mass="13573">MFTDLQFRQDLPQTILSPTIKIESIQLSDVCDEDIISTSTQAERRASRNEKDECKTPNSPQNLIPKIISCPPAPKKSRRVPSCKRKLEFFEVTGSQEIESFFKIVGVINSNESAKRRRC</sequence>
<keyword evidence="5" id="KW-1185">Reference proteome</keyword>
<keyword evidence="2" id="KW-0131">Cell cycle</keyword>
<dbReference type="PANTHER" id="PTHR33142">
    <property type="entry name" value="CYCLIN-DEPENDENT PROTEIN KINASE INHIBITOR SMR13"/>
    <property type="match status" value="1"/>
</dbReference>
<evidence type="ECO:0000256" key="1">
    <source>
        <dbReference type="ARBA" id="ARBA00023013"/>
    </source>
</evidence>
<evidence type="ECO:0000256" key="3">
    <source>
        <dbReference type="SAM" id="MobiDB-lite"/>
    </source>
</evidence>
<accession>A0AAV3QGX6</accession>
<feature type="compositionally biased region" description="Basic and acidic residues" evidence="3">
    <location>
        <begin position="42"/>
        <end position="55"/>
    </location>
</feature>
<gene>
    <name evidence="4" type="ORF">LIER_19223</name>
</gene>